<feature type="domain" description="TIR" evidence="5">
    <location>
        <begin position="12"/>
        <end position="141"/>
    </location>
</feature>
<sequence>MVETEAATNPSERLKVFVSYSRTDLDFADQLVLALEDKGFEALVDRHDIDAAEKWKDRLGTLIASCDTVVFVLSEKSAGSPICAWEVEEAALLGKRIIPVVPHDPAGVAPPPQLGELNYIHFFRHPNVPGSGFYDGVQKLDRALRVNLGWLRRQTAYAERADEWRAQTGAARRPEDHLLRASALEEAEAWLASAPKNATVSPLVREYIVASQEAETRRKAETAANIAERERALKTARIATLIGGGVAFALIVLAVGLSAMAVTASREAGRNRAAVFAGEAEARMGQAKYAEAMLMALGGDPAGARNQIATLDFSGAGYPAASSALALAMTQNRFVRLFPDYSQGDGIEAVFSPDDTKILTYPEGNGDSASDEARIFTIEGRELGRLALGEAFDVATVPGPGWRILVASRTGVRLWDVEARRQLGVLSTTYTHSVTVSADGRRALTFGDDSMEVWDIQTSVLVRSFPGAVWTGGELSGDGSQILMSTPQEATLRNVDTGQITDTIATYSTNALALSSGGERVLVASIERRRVFLGDRNSTPRTFTAEVEDAHFLGDGRVLLGLFSSGRVALWTPQSGASEEFSVAAVSAWPLVVSHNGRHALAHGSQGLLLLNLEPRAPDVIDPRARRIDYGWSSDNGRNYGSAVFSGDGARLWVRSAEGSRVQNAETGALAYALEGTTLAAFSADGRRIVTLSGERTIVLRDAADGRQLNSVQVPDQVTTLAFAGDDVLIGSQFVRSWRPVTGRLEQLLNSETYVRSMAFQPERNLLLAGTDAGAQLWDLRSRNRLHLLAPGAEIGAVALSRDGRLAATADHSWDSWTPTEGRTWKIVLWDLASGRRLQVFGLPPAGIYPPRPVSLAISGDRLMAGMSNGAALSFALHPIVWEDAPTRVRMACATLRALGMTEYTVEDLQRFPILQNEARNPCSAVH</sequence>
<dbReference type="PROSITE" id="PS50082">
    <property type="entry name" value="WD_REPEATS_2"/>
    <property type="match status" value="1"/>
</dbReference>
<evidence type="ECO:0000256" key="1">
    <source>
        <dbReference type="ARBA" id="ARBA00022574"/>
    </source>
</evidence>
<dbReference type="PANTHER" id="PTHR19879:SF9">
    <property type="entry name" value="TRANSCRIPTION INITIATION FACTOR TFIID SUBUNIT 5"/>
    <property type="match status" value="1"/>
</dbReference>
<dbReference type="SUPFAM" id="SSF50998">
    <property type="entry name" value="Quinoprotein alcohol dehydrogenase-like"/>
    <property type="match status" value="1"/>
</dbReference>
<dbReference type="InterPro" id="IPR015943">
    <property type="entry name" value="WD40/YVTN_repeat-like_dom_sf"/>
</dbReference>
<proteinExistence type="predicted"/>
<evidence type="ECO:0000313" key="7">
    <source>
        <dbReference type="Proteomes" id="UP000092498"/>
    </source>
</evidence>
<feature type="transmembrane region" description="Helical" evidence="4">
    <location>
        <begin position="238"/>
        <end position="262"/>
    </location>
</feature>
<dbReference type="SUPFAM" id="SSF50969">
    <property type="entry name" value="YVTN repeat-like/Quinoprotein amine dehydrogenase"/>
    <property type="match status" value="1"/>
</dbReference>
<dbReference type="InterPro" id="IPR001680">
    <property type="entry name" value="WD40_rpt"/>
</dbReference>
<dbReference type="EMBL" id="CP013244">
    <property type="protein sequence ID" value="ANP47791.1"/>
    <property type="molecule type" value="Genomic_DNA"/>
</dbReference>
<dbReference type="PROSITE" id="PS50104">
    <property type="entry name" value="TIR"/>
    <property type="match status" value="1"/>
</dbReference>
<dbReference type="Gene3D" id="3.40.50.10140">
    <property type="entry name" value="Toll/interleukin-1 receptor homology (TIR) domain"/>
    <property type="match status" value="1"/>
</dbReference>
<keyword evidence="1 3" id="KW-0853">WD repeat</keyword>
<dbReference type="SMART" id="SM00320">
    <property type="entry name" value="WD40"/>
    <property type="match status" value="6"/>
</dbReference>
<keyword evidence="4" id="KW-0812">Transmembrane</keyword>
<dbReference type="InParanoid" id="A0A1B1AML6"/>
<evidence type="ECO:0000259" key="5">
    <source>
        <dbReference type="PROSITE" id="PS50104"/>
    </source>
</evidence>
<dbReference type="InterPro" id="IPR000157">
    <property type="entry name" value="TIR_dom"/>
</dbReference>
<dbReference type="OrthoDB" id="7201746at2"/>
<feature type="repeat" description="WD" evidence="3">
    <location>
        <begin position="748"/>
        <end position="788"/>
    </location>
</feature>
<evidence type="ECO:0000256" key="2">
    <source>
        <dbReference type="ARBA" id="ARBA00022737"/>
    </source>
</evidence>
<keyword evidence="2" id="KW-0677">Repeat</keyword>
<dbReference type="InterPro" id="IPR011044">
    <property type="entry name" value="Quino_amine_DH_bsu"/>
</dbReference>
<gene>
    <name evidence="6" type="ORF">ATE48_18750</name>
</gene>
<dbReference type="InterPro" id="IPR019775">
    <property type="entry name" value="WD40_repeat_CS"/>
</dbReference>
<dbReference type="PANTHER" id="PTHR19879">
    <property type="entry name" value="TRANSCRIPTION INITIATION FACTOR TFIID"/>
    <property type="match status" value="1"/>
</dbReference>
<protein>
    <recommendedName>
        <fullName evidence="5">TIR domain-containing protein</fullName>
    </recommendedName>
</protein>
<dbReference type="GO" id="GO:0007165">
    <property type="term" value="P:signal transduction"/>
    <property type="evidence" value="ECO:0007669"/>
    <property type="project" value="InterPro"/>
</dbReference>
<keyword evidence="4" id="KW-0472">Membrane</keyword>
<dbReference type="AlphaFoldDB" id="A0A1B1AML6"/>
<reference evidence="6 7" key="1">
    <citation type="submission" date="2015-11" db="EMBL/GenBank/DDBJ databases">
        <title>Whole-Genome Sequence of Candidatus Oderbacter manganicum from the National Park Lower Oder Valley, Germany.</title>
        <authorList>
            <person name="Braun B."/>
            <person name="Liere K."/>
            <person name="Szewzyk U."/>
        </authorList>
    </citation>
    <scope>NUCLEOTIDE SEQUENCE [LARGE SCALE GENOMIC DNA]</scope>
    <source>
        <strain evidence="6 7">OTSz_A_272</strain>
    </source>
</reference>
<keyword evidence="7" id="KW-1185">Reference proteome</keyword>
<organism evidence="6 7">
    <name type="scientific">Candidatus Viadribacter manganicus</name>
    <dbReference type="NCBI Taxonomy" id="1759059"/>
    <lineage>
        <taxon>Bacteria</taxon>
        <taxon>Pseudomonadati</taxon>
        <taxon>Pseudomonadota</taxon>
        <taxon>Alphaproteobacteria</taxon>
        <taxon>Hyphomonadales</taxon>
        <taxon>Hyphomonadaceae</taxon>
        <taxon>Candidatus Viadribacter</taxon>
    </lineage>
</organism>
<dbReference type="SMART" id="SM00255">
    <property type="entry name" value="TIR"/>
    <property type="match status" value="1"/>
</dbReference>
<dbReference type="PROSITE" id="PS00678">
    <property type="entry name" value="WD_REPEATS_1"/>
    <property type="match status" value="1"/>
</dbReference>
<name>A0A1B1AML6_9PROT</name>
<dbReference type="InterPro" id="IPR035897">
    <property type="entry name" value="Toll_tir_struct_dom_sf"/>
</dbReference>
<evidence type="ECO:0000256" key="4">
    <source>
        <dbReference type="SAM" id="Phobius"/>
    </source>
</evidence>
<dbReference type="InterPro" id="IPR011047">
    <property type="entry name" value="Quinoprotein_ADH-like_sf"/>
</dbReference>
<accession>A0A1B1AML6</accession>
<evidence type="ECO:0000313" key="6">
    <source>
        <dbReference type="EMBL" id="ANP47791.1"/>
    </source>
</evidence>
<dbReference type="KEGG" id="cbot:ATE48_18750"/>
<keyword evidence="4" id="KW-1133">Transmembrane helix</keyword>
<dbReference type="RefSeq" id="WP_066774250.1">
    <property type="nucleotide sequence ID" value="NZ_CP013244.1"/>
</dbReference>
<dbReference type="Pfam" id="PF13676">
    <property type="entry name" value="TIR_2"/>
    <property type="match status" value="1"/>
</dbReference>
<evidence type="ECO:0000256" key="3">
    <source>
        <dbReference type="PROSITE-ProRule" id="PRU00221"/>
    </source>
</evidence>
<dbReference type="Proteomes" id="UP000092498">
    <property type="component" value="Chromosome"/>
</dbReference>
<dbReference type="SUPFAM" id="SSF52200">
    <property type="entry name" value="Toll/Interleukin receptor TIR domain"/>
    <property type="match status" value="1"/>
</dbReference>
<dbReference type="STRING" id="1759059.ATE48_18750"/>
<dbReference type="Gene3D" id="2.130.10.10">
    <property type="entry name" value="YVTN repeat-like/Quinoprotein amine dehydrogenase"/>
    <property type="match status" value="3"/>
</dbReference>